<dbReference type="STRING" id="1441469.A0A225AEP2"/>
<dbReference type="OrthoDB" id="1658at2759"/>
<dbReference type="GO" id="GO:0097354">
    <property type="term" value="P:prenylation"/>
    <property type="evidence" value="ECO:0007669"/>
    <property type="project" value="UniProtKB-UniRule"/>
</dbReference>
<dbReference type="PANTHER" id="PTHR11129">
    <property type="entry name" value="PROTEIN FARNESYLTRANSFERASE ALPHA SUBUNIT/RAB GERANYLGERANYL TRANSFERASE ALPHA SUBUNIT"/>
    <property type="match status" value="1"/>
</dbReference>
<dbReference type="GeneID" id="31004531"/>
<dbReference type="PANTHER" id="PTHR11129:SF2">
    <property type="entry name" value="GERANYLGERANYL TRANSFERASE TYPE-2 SUBUNIT ALPHA"/>
    <property type="match status" value="1"/>
</dbReference>
<dbReference type="Gene3D" id="1.25.40.120">
    <property type="entry name" value="Protein prenylyltransferase"/>
    <property type="match status" value="1"/>
</dbReference>
<keyword evidence="2 6" id="KW-0637">Prenyltransferase</keyword>
<protein>
    <recommendedName>
        <fullName evidence="6">Geranylgeranyl transferase type-2 subunit alpha</fullName>
        <ecNumber evidence="6">2.5.1.60</ecNumber>
    </recommendedName>
    <alternativeName>
        <fullName evidence="6">Geranylgeranyl transferase type II subunit alpha</fullName>
    </alternativeName>
</protein>
<dbReference type="InterPro" id="IPR002088">
    <property type="entry name" value="Prenyl_trans_a"/>
</dbReference>
<dbReference type="PROSITE" id="PS51147">
    <property type="entry name" value="PFTA"/>
    <property type="match status" value="4"/>
</dbReference>
<evidence type="ECO:0000256" key="2">
    <source>
        <dbReference type="ARBA" id="ARBA00022602"/>
    </source>
</evidence>
<dbReference type="EMBL" id="LFMY01000006">
    <property type="protein sequence ID" value="OKL59752.1"/>
    <property type="molecule type" value="Genomic_DNA"/>
</dbReference>
<evidence type="ECO:0000256" key="1">
    <source>
        <dbReference type="ARBA" id="ARBA00006734"/>
    </source>
</evidence>
<comment type="similarity">
    <text evidence="1 6">Belongs to the protein prenyltransferase subunit alpha family.</text>
</comment>
<evidence type="ECO:0000256" key="3">
    <source>
        <dbReference type="ARBA" id="ARBA00022679"/>
    </source>
</evidence>
<dbReference type="Pfam" id="PF01239">
    <property type="entry name" value="PPTA"/>
    <property type="match status" value="4"/>
</dbReference>
<sequence>MAASHGIPRQSVQAIENTEQVQKNIQIYRDLETAVHEKIAERKYTNDTLEQVSELLRKNPEYYTIWNYRRLIRQHDFVEAGSEADQIVLIIKFDLDFLFPLLRSFPKCYWIWNYRLWILNEAKRLLPQQTAREFWQRELALVGKMLHADSRNFHGWGYRAFVIEALEDLADGDDKKSMAQAEIEYTTKMIGANLSNFSAWHYRTKLIQKHLDEKKATDQERRQVLEQELELAHKALIDPYDQSLWFYHQNLMCVFDPSLAARTMAPNLSSSERLKYVQEQKELISDMLEDSTDCKWIYQALVDCNLLVAKIEGSMSARERLEVLDWLKSLVKLDPLRKGHWVDIEKSVNG</sequence>
<comment type="catalytic activity">
    <reaction evidence="5 6">
        <text>geranylgeranyl diphosphate + L-cysteinyl-[protein] = S-geranylgeranyl-L-cysteinyl-[protein] + diphosphate</text>
        <dbReference type="Rhea" id="RHEA:21240"/>
        <dbReference type="Rhea" id="RHEA-COMP:10131"/>
        <dbReference type="Rhea" id="RHEA-COMP:11537"/>
        <dbReference type="ChEBI" id="CHEBI:29950"/>
        <dbReference type="ChEBI" id="CHEBI:33019"/>
        <dbReference type="ChEBI" id="CHEBI:57533"/>
        <dbReference type="ChEBI" id="CHEBI:86021"/>
        <dbReference type="EC" id="2.5.1.60"/>
    </reaction>
</comment>
<evidence type="ECO:0000256" key="5">
    <source>
        <dbReference type="ARBA" id="ARBA00047658"/>
    </source>
</evidence>
<name>A0A225AEP2_TALAT</name>
<dbReference type="GO" id="GO:0005968">
    <property type="term" value="C:Rab-protein geranylgeranyltransferase complex"/>
    <property type="evidence" value="ECO:0007669"/>
    <property type="project" value="TreeGrafter"/>
</dbReference>
<keyword evidence="8" id="KW-1185">Reference proteome</keyword>
<comment type="function">
    <text evidence="6">Catalyzes the transfer of a geranyl-geranyl moiety from geranyl-geranyl pyrophosphate to cysteines occuring in specific C-terminal amino acid sequences.</text>
</comment>
<accession>A0A225AEP2</accession>
<dbReference type="EC" id="2.5.1.60" evidence="6"/>
<evidence type="ECO:0000313" key="8">
    <source>
        <dbReference type="Proteomes" id="UP000214365"/>
    </source>
</evidence>
<proteinExistence type="inferred from homology"/>
<comment type="caution">
    <text evidence="7">The sequence shown here is derived from an EMBL/GenBank/DDBJ whole genome shotgun (WGS) entry which is preliminary data.</text>
</comment>
<evidence type="ECO:0000256" key="6">
    <source>
        <dbReference type="RuleBase" id="RU367120"/>
    </source>
</evidence>
<reference evidence="7 8" key="1">
    <citation type="submission" date="2015-06" db="EMBL/GenBank/DDBJ databases">
        <title>Talaromyces atroroseus IBT 11181 draft genome.</title>
        <authorList>
            <person name="Rasmussen K.B."/>
            <person name="Rasmussen S."/>
            <person name="Petersen B."/>
            <person name="Sicheritz-Ponten T."/>
            <person name="Mortensen U.H."/>
            <person name="Thrane U."/>
        </authorList>
    </citation>
    <scope>NUCLEOTIDE SEQUENCE [LARGE SCALE GENOMIC DNA]</scope>
    <source>
        <strain evidence="7 8">IBT 11181</strain>
    </source>
</reference>
<dbReference type="SUPFAM" id="SSF48439">
    <property type="entry name" value="Protein prenylyltransferase"/>
    <property type="match status" value="1"/>
</dbReference>
<organism evidence="7 8">
    <name type="scientific">Talaromyces atroroseus</name>
    <dbReference type="NCBI Taxonomy" id="1441469"/>
    <lineage>
        <taxon>Eukaryota</taxon>
        <taxon>Fungi</taxon>
        <taxon>Dikarya</taxon>
        <taxon>Ascomycota</taxon>
        <taxon>Pezizomycotina</taxon>
        <taxon>Eurotiomycetes</taxon>
        <taxon>Eurotiomycetidae</taxon>
        <taxon>Eurotiales</taxon>
        <taxon>Trichocomaceae</taxon>
        <taxon>Talaromyces</taxon>
        <taxon>Talaromyces sect. Trachyspermi</taxon>
    </lineage>
</organism>
<dbReference type="RefSeq" id="XP_020119873.1">
    <property type="nucleotide sequence ID" value="XM_020267084.1"/>
</dbReference>
<keyword evidence="4" id="KW-0677">Repeat</keyword>
<dbReference type="AlphaFoldDB" id="A0A225AEP2"/>
<keyword evidence="3 6" id="KW-0808">Transferase</keyword>
<evidence type="ECO:0000256" key="4">
    <source>
        <dbReference type="ARBA" id="ARBA00022737"/>
    </source>
</evidence>
<evidence type="ECO:0000313" key="7">
    <source>
        <dbReference type="EMBL" id="OKL59752.1"/>
    </source>
</evidence>
<dbReference type="Proteomes" id="UP000214365">
    <property type="component" value="Unassembled WGS sequence"/>
</dbReference>
<dbReference type="GO" id="GO:0004663">
    <property type="term" value="F:Rab geranylgeranyltransferase activity"/>
    <property type="evidence" value="ECO:0007669"/>
    <property type="project" value="UniProtKB-UniRule"/>
</dbReference>
<gene>
    <name evidence="7" type="ORF">UA08_04776</name>
</gene>